<comment type="caution">
    <text evidence="3">The sequence shown here is derived from an EMBL/GenBank/DDBJ whole genome shotgun (WGS) entry which is preliminary data.</text>
</comment>
<accession>A0A5B0HDP6</accession>
<dbReference type="InterPro" id="IPR007890">
    <property type="entry name" value="CHASE2"/>
</dbReference>
<dbReference type="Pfam" id="PF05226">
    <property type="entry name" value="CHASE2"/>
    <property type="match status" value="1"/>
</dbReference>
<evidence type="ECO:0000256" key="1">
    <source>
        <dbReference type="SAM" id="Phobius"/>
    </source>
</evidence>
<evidence type="ECO:0000259" key="2">
    <source>
        <dbReference type="SMART" id="SM01080"/>
    </source>
</evidence>
<feature type="transmembrane region" description="Helical" evidence="1">
    <location>
        <begin position="379"/>
        <end position="399"/>
    </location>
</feature>
<name>A0A5B0HDP6_9BURK</name>
<proteinExistence type="predicted"/>
<keyword evidence="1" id="KW-1133">Transmembrane helix</keyword>
<feature type="transmembrane region" description="Helical" evidence="1">
    <location>
        <begin position="445"/>
        <end position="465"/>
    </location>
</feature>
<dbReference type="SMART" id="SM01080">
    <property type="entry name" value="CHASE2"/>
    <property type="match status" value="1"/>
</dbReference>
<keyword evidence="1" id="KW-0472">Membrane</keyword>
<keyword evidence="1" id="KW-0812">Transmembrane</keyword>
<dbReference type="Proteomes" id="UP000325273">
    <property type="component" value="Unassembled WGS sequence"/>
</dbReference>
<protein>
    <submittedName>
        <fullName evidence="3">CHASE2 domain-containing protein</fullName>
    </submittedName>
</protein>
<dbReference type="AlphaFoldDB" id="A0A5B0HDP6"/>
<organism evidence="3 4">
    <name type="scientific">Paraburkholderia panacisoli</name>
    <dbReference type="NCBI Taxonomy" id="2603818"/>
    <lineage>
        <taxon>Bacteria</taxon>
        <taxon>Pseudomonadati</taxon>
        <taxon>Pseudomonadota</taxon>
        <taxon>Betaproteobacteria</taxon>
        <taxon>Burkholderiales</taxon>
        <taxon>Burkholderiaceae</taxon>
        <taxon>Paraburkholderia</taxon>
    </lineage>
</organism>
<dbReference type="EMBL" id="VTUZ01000005">
    <property type="protein sequence ID" value="KAA1013212.1"/>
    <property type="molecule type" value="Genomic_DNA"/>
</dbReference>
<evidence type="ECO:0000313" key="4">
    <source>
        <dbReference type="Proteomes" id="UP000325273"/>
    </source>
</evidence>
<feature type="transmembrane region" description="Helical" evidence="1">
    <location>
        <begin position="420"/>
        <end position="439"/>
    </location>
</feature>
<evidence type="ECO:0000313" key="3">
    <source>
        <dbReference type="EMBL" id="KAA1013212.1"/>
    </source>
</evidence>
<gene>
    <name evidence="3" type="ORF">FVF58_08950</name>
</gene>
<sequence>MKRYYDPWRKRIGKLLKALQGRPVALVVLFGLSLLNLTSEWPSDIPRPAFVDTLDDALPDSFKTARQLLFDQYQRHYKRIPATQPVTIVEIDEETLASVGQWPWPRNRLAGLIDAIAAYKPLAIGLDIYMPEPDQTSPDRVADNLPKTAAALAAGLRALPSHDAILAGSLRAAPSILGAAALDHAAFATRTTLRSALVLVHGADPLDHVRRFEYVLASLPELQAAAHGQALLSVALEQGVVRHIPLVMGLGDRLVPSLPMEMLRVATGSAALEVYADSSGVQAVGVADVQVPTQPGGDIWLHFASIRSTLGRYVSARDILQGKVDADRIRDKLVLVGLTGAGVTDMRTTPLGELVPGIEIQAQVIETIFEGRFLRRPTWLKWAESGFIMTFGLLIVWYVPRKRSRLAEFIRAVPKGVAMLGLSLHLLNLLCCFYIFMHFGFLIDAAAIFIILSAVMGCFLSPALLHQQEQARAEAALAQRPPADKNGAGKAPEA</sequence>
<keyword evidence="4" id="KW-1185">Reference proteome</keyword>
<reference evidence="3 4" key="1">
    <citation type="submission" date="2019-08" db="EMBL/GenBank/DDBJ databases">
        <title>Paraburkholderia sp. DCY113.</title>
        <authorList>
            <person name="Kang J."/>
        </authorList>
    </citation>
    <scope>NUCLEOTIDE SEQUENCE [LARGE SCALE GENOMIC DNA]</scope>
    <source>
        <strain evidence="3 4">DCY113</strain>
    </source>
</reference>
<feature type="domain" description="CHASE2" evidence="2">
    <location>
        <begin position="62"/>
        <end position="395"/>
    </location>
</feature>